<dbReference type="PANTHER" id="PTHR10157">
    <property type="entry name" value="DOPAMINE BETA HYDROXYLASE RELATED"/>
    <property type="match status" value="1"/>
</dbReference>
<reference evidence="3 4" key="1">
    <citation type="submission" date="2022-12" db="EMBL/GenBank/DDBJ databases">
        <title>Chromosome-level genome of Tegillarca granosa.</title>
        <authorList>
            <person name="Kim J."/>
        </authorList>
    </citation>
    <scope>NUCLEOTIDE SEQUENCE [LARGE SCALE GENOMIC DNA]</scope>
    <source>
        <strain evidence="3">Teg-2019</strain>
        <tissue evidence="3">Adductor muscle</tissue>
    </source>
</reference>
<evidence type="ECO:0000313" key="4">
    <source>
        <dbReference type="Proteomes" id="UP001217089"/>
    </source>
</evidence>
<dbReference type="InterPro" id="IPR000945">
    <property type="entry name" value="DBH-like"/>
</dbReference>
<dbReference type="InterPro" id="IPR024548">
    <property type="entry name" value="Cu2_monoox_C"/>
</dbReference>
<keyword evidence="1" id="KW-1015">Disulfide bond</keyword>
<dbReference type="InterPro" id="IPR014784">
    <property type="entry name" value="Cu2_ascorb_mOase-like_C"/>
</dbReference>
<dbReference type="SUPFAM" id="SSF49742">
    <property type="entry name" value="PHM/PNGase F"/>
    <property type="match status" value="1"/>
</dbReference>
<proteinExistence type="predicted"/>
<organism evidence="3 4">
    <name type="scientific">Tegillarca granosa</name>
    <name type="common">Malaysian cockle</name>
    <name type="synonym">Anadara granosa</name>
    <dbReference type="NCBI Taxonomy" id="220873"/>
    <lineage>
        <taxon>Eukaryota</taxon>
        <taxon>Metazoa</taxon>
        <taxon>Spiralia</taxon>
        <taxon>Lophotrochozoa</taxon>
        <taxon>Mollusca</taxon>
        <taxon>Bivalvia</taxon>
        <taxon>Autobranchia</taxon>
        <taxon>Pteriomorphia</taxon>
        <taxon>Arcoida</taxon>
        <taxon>Arcoidea</taxon>
        <taxon>Arcidae</taxon>
        <taxon>Tegillarca</taxon>
    </lineage>
</organism>
<sequence>MTLEMTCNSDYSRAMKMEHYRQGVKIRDITNDEIYSYDSPVSYHFEEPIEFLPGDEIKTTCVFRSKNKKKTTFYGRATSDEMCFGFLMYYPQESVTHPYCGSWKSLPSCKIYTHYKDYPVIDKCQWLNMINISHPYTKAIIDGVNNNCVPFGPCTPECIKEVQNIKNHACMNTDIGEYIKSLVLQFKNMDLVDFFTGINSCSAEIARTNQTPCCENC</sequence>
<evidence type="ECO:0000313" key="3">
    <source>
        <dbReference type="EMBL" id="KAJ8300822.1"/>
    </source>
</evidence>
<dbReference type="PANTHER" id="PTHR10157:SF23">
    <property type="entry name" value="MOXD1 HOMOLOG 1"/>
    <property type="match status" value="1"/>
</dbReference>
<dbReference type="Pfam" id="PF03712">
    <property type="entry name" value="Cu2_monoox_C"/>
    <property type="match status" value="1"/>
</dbReference>
<protein>
    <recommendedName>
        <fullName evidence="2">Copper type II ascorbate-dependent monooxygenase C-terminal domain-containing protein</fullName>
    </recommendedName>
</protein>
<dbReference type="EMBL" id="JARBDR010000919">
    <property type="protein sequence ID" value="KAJ8300822.1"/>
    <property type="molecule type" value="Genomic_DNA"/>
</dbReference>
<dbReference type="InterPro" id="IPR008977">
    <property type="entry name" value="PHM/PNGase_F_dom_sf"/>
</dbReference>
<gene>
    <name evidence="3" type="ORF">KUTeg_022341</name>
</gene>
<keyword evidence="4" id="KW-1185">Reference proteome</keyword>
<dbReference type="Proteomes" id="UP001217089">
    <property type="component" value="Unassembled WGS sequence"/>
</dbReference>
<dbReference type="Gene3D" id="2.60.120.230">
    <property type="match status" value="1"/>
</dbReference>
<accession>A0ABQ9EB81</accession>
<name>A0ABQ9EB81_TEGGR</name>
<feature type="domain" description="Copper type II ascorbate-dependent monooxygenase C-terminal" evidence="2">
    <location>
        <begin position="13"/>
        <end position="102"/>
    </location>
</feature>
<evidence type="ECO:0000256" key="1">
    <source>
        <dbReference type="ARBA" id="ARBA00023157"/>
    </source>
</evidence>
<evidence type="ECO:0000259" key="2">
    <source>
        <dbReference type="Pfam" id="PF03712"/>
    </source>
</evidence>
<comment type="caution">
    <text evidence="3">The sequence shown here is derived from an EMBL/GenBank/DDBJ whole genome shotgun (WGS) entry which is preliminary data.</text>
</comment>